<gene>
    <name evidence="4" type="ORF">SAMN05216210_0025</name>
</gene>
<protein>
    <recommendedName>
        <fullName evidence="3">DUF4124 domain-containing protein</fullName>
    </recommendedName>
</protein>
<organism evidence="4 5">
    <name type="scientific">Halopseudomonas salegens</name>
    <dbReference type="NCBI Taxonomy" id="1434072"/>
    <lineage>
        <taxon>Bacteria</taxon>
        <taxon>Pseudomonadati</taxon>
        <taxon>Pseudomonadota</taxon>
        <taxon>Gammaproteobacteria</taxon>
        <taxon>Pseudomonadales</taxon>
        <taxon>Pseudomonadaceae</taxon>
        <taxon>Halopseudomonas</taxon>
    </lineage>
</organism>
<feature type="compositionally biased region" description="Basic and acidic residues" evidence="1">
    <location>
        <begin position="62"/>
        <end position="97"/>
    </location>
</feature>
<evidence type="ECO:0000313" key="5">
    <source>
        <dbReference type="Proteomes" id="UP000243924"/>
    </source>
</evidence>
<evidence type="ECO:0000259" key="3">
    <source>
        <dbReference type="Pfam" id="PF13511"/>
    </source>
</evidence>
<evidence type="ECO:0000313" key="4">
    <source>
        <dbReference type="EMBL" id="SDT87144.1"/>
    </source>
</evidence>
<feature type="signal peptide" evidence="2">
    <location>
        <begin position="1"/>
        <end position="19"/>
    </location>
</feature>
<name>A0A1H2DWG4_9GAMM</name>
<dbReference type="RefSeq" id="WP_157719023.1">
    <property type="nucleotide sequence ID" value="NZ_LT629787.1"/>
</dbReference>
<keyword evidence="2" id="KW-0732">Signal</keyword>
<dbReference type="InterPro" id="IPR025392">
    <property type="entry name" value="DUF4124"/>
</dbReference>
<reference evidence="5" key="1">
    <citation type="submission" date="2016-10" db="EMBL/GenBank/DDBJ databases">
        <authorList>
            <person name="Varghese N."/>
            <person name="Submissions S."/>
        </authorList>
    </citation>
    <scope>NUCLEOTIDE SEQUENCE [LARGE SCALE GENOMIC DNA]</scope>
    <source>
        <strain evidence="5">CECT 8338</strain>
    </source>
</reference>
<dbReference type="Pfam" id="PF13511">
    <property type="entry name" value="DUF4124"/>
    <property type="match status" value="1"/>
</dbReference>
<feature type="chain" id="PRO_5009272543" description="DUF4124 domain-containing protein" evidence="2">
    <location>
        <begin position="20"/>
        <end position="146"/>
    </location>
</feature>
<dbReference type="STRING" id="1434072.SAMN05216210_0025"/>
<dbReference type="EMBL" id="LT629787">
    <property type="protein sequence ID" value="SDT87144.1"/>
    <property type="molecule type" value="Genomic_DNA"/>
</dbReference>
<keyword evidence="5" id="KW-1185">Reference proteome</keyword>
<dbReference type="AlphaFoldDB" id="A0A1H2DWG4"/>
<feature type="domain" description="DUF4124" evidence="3">
    <location>
        <begin position="10"/>
        <end position="55"/>
    </location>
</feature>
<dbReference type="Proteomes" id="UP000243924">
    <property type="component" value="Chromosome I"/>
</dbReference>
<evidence type="ECO:0000256" key="1">
    <source>
        <dbReference type="SAM" id="MobiDB-lite"/>
    </source>
</evidence>
<dbReference type="OrthoDB" id="7068596at2"/>
<proteinExistence type="predicted"/>
<accession>A0A1H2DWG4</accession>
<sequence length="146" mass="16882">MRTLLIAATLCLFSAGALATEMYRWVNDDGVAQFGQNPPTDRAYERVQQRTAPPPGGQLRQPEVRPDADERQRQREQSAEDRRAADERKAKKEEECRELEQRLQTLLDNPRLRFTNDEGELEVMGEDVRQEMIAETRNNLETYCAD</sequence>
<feature type="region of interest" description="Disordered" evidence="1">
    <location>
        <begin position="46"/>
        <end position="97"/>
    </location>
</feature>
<evidence type="ECO:0000256" key="2">
    <source>
        <dbReference type="SAM" id="SignalP"/>
    </source>
</evidence>